<keyword evidence="3" id="KW-1185">Reference proteome</keyword>
<dbReference type="EMBL" id="FXTX01000001">
    <property type="protein sequence ID" value="SMP00628.1"/>
    <property type="molecule type" value="Genomic_DNA"/>
</dbReference>
<sequence length="87" mass="10331">MIDFFYIIKLLISLGIVVALIYGLYFFLNRYGRNFLQQSSDNIKIEEIKFITKNKGFILVKFEKSKFFIAFDESGFKILKEINENED</sequence>
<dbReference type="AlphaFoldDB" id="A0AA45WIL4"/>
<feature type="transmembrane region" description="Helical" evidence="1">
    <location>
        <begin position="6"/>
        <end position="28"/>
    </location>
</feature>
<gene>
    <name evidence="2" type="ORF">SAMN06264868_101136</name>
</gene>
<evidence type="ECO:0000256" key="1">
    <source>
        <dbReference type="SAM" id="Phobius"/>
    </source>
</evidence>
<dbReference type="RefSeq" id="WP_265133589.1">
    <property type="nucleotide sequence ID" value="NZ_FXTX01000001.1"/>
</dbReference>
<dbReference type="Proteomes" id="UP001157947">
    <property type="component" value="Unassembled WGS sequence"/>
</dbReference>
<name>A0AA45WIL4_9AQUI</name>
<keyword evidence="1" id="KW-0812">Transmembrane</keyword>
<accession>A0AA45WIL4</accession>
<proteinExistence type="predicted"/>
<organism evidence="2 3">
    <name type="scientific">Venenivibrio stagnispumantis</name>
    <dbReference type="NCBI Taxonomy" id="407998"/>
    <lineage>
        <taxon>Bacteria</taxon>
        <taxon>Pseudomonadati</taxon>
        <taxon>Aquificota</taxon>
        <taxon>Aquificia</taxon>
        <taxon>Aquificales</taxon>
        <taxon>Hydrogenothermaceae</taxon>
        <taxon>Venenivibrio</taxon>
    </lineage>
</organism>
<protein>
    <recommendedName>
        <fullName evidence="4">Flagellar protein FliO/FliZ</fullName>
    </recommendedName>
</protein>
<evidence type="ECO:0000313" key="3">
    <source>
        <dbReference type="Proteomes" id="UP001157947"/>
    </source>
</evidence>
<keyword evidence="1" id="KW-0472">Membrane</keyword>
<reference evidence="2" key="1">
    <citation type="submission" date="2017-05" db="EMBL/GenBank/DDBJ databases">
        <authorList>
            <person name="Varghese N."/>
            <person name="Submissions S."/>
        </authorList>
    </citation>
    <scope>NUCLEOTIDE SEQUENCE</scope>
    <source>
        <strain evidence="2">DSM 18763</strain>
    </source>
</reference>
<evidence type="ECO:0000313" key="2">
    <source>
        <dbReference type="EMBL" id="SMP00628.1"/>
    </source>
</evidence>
<evidence type="ECO:0008006" key="4">
    <source>
        <dbReference type="Google" id="ProtNLM"/>
    </source>
</evidence>
<keyword evidence="1" id="KW-1133">Transmembrane helix</keyword>
<comment type="caution">
    <text evidence="2">The sequence shown here is derived from an EMBL/GenBank/DDBJ whole genome shotgun (WGS) entry which is preliminary data.</text>
</comment>